<dbReference type="GO" id="GO:0031297">
    <property type="term" value="P:replication fork processing"/>
    <property type="evidence" value="ECO:0007669"/>
    <property type="project" value="TreeGrafter"/>
</dbReference>
<organism evidence="1 2">
    <name type="scientific">Necator americanus</name>
    <name type="common">Human hookworm</name>
    <dbReference type="NCBI Taxonomy" id="51031"/>
    <lineage>
        <taxon>Eukaryota</taxon>
        <taxon>Metazoa</taxon>
        <taxon>Ecdysozoa</taxon>
        <taxon>Nematoda</taxon>
        <taxon>Chromadorea</taxon>
        <taxon>Rhabditida</taxon>
        <taxon>Rhabditina</taxon>
        <taxon>Rhabditomorpha</taxon>
        <taxon>Strongyloidea</taxon>
        <taxon>Ancylostomatidae</taxon>
        <taxon>Bunostominae</taxon>
        <taxon>Necator</taxon>
    </lineage>
</organism>
<evidence type="ECO:0000313" key="1">
    <source>
        <dbReference type="EMBL" id="ETN79328.1"/>
    </source>
</evidence>
<dbReference type="GO" id="GO:0035861">
    <property type="term" value="C:site of double-strand break"/>
    <property type="evidence" value="ECO:0007669"/>
    <property type="project" value="TreeGrafter"/>
</dbReference>
<gene>
    <name evidence="1" type="ORF">NECAME_18148</name>
</gene>
<keyword evidence="2" id="KW-1185">Reference proteome</keyword>
<name>W2TBY2_NECAM</name>
<dbReference type="EMBL" id="KI659551">
    <property type="protein sequence ID" value="ETN79328.1"/>
    <property type="molecule type" value="Genomic_DNA"/>
</dbReference>
<dbReference type="PANTHER" id="PTHR46060:SF2">
    <property type="entry name" value="HISTONE-LYSINE N-METHYLTRANSFERASE SETMAR"/>
    <property type="match status" value="1"/>
</dbReference>
<dbReference type="GO" id="GO:0042800">
    <property type="term" value="F:histone H3K4 methyltransferase activity"/>
    <property type="evidence" value="ECO:0007669"/>
    <property type="project" value="TreeGrafter"/>
</dbReference>
<dbReference type="GO" id="GO:0044547">
    <property type="term" value="F:DNA topoisomerase binding"/>
    <property type="evidence" value="ECO:0007669"/>
    <property type="project" value="TreeGrafter"/>
</dbReference>
<dbReference type="GO" id="GO:0005634">
    <property type="term" value="C:nucleus"/>
    <property type="evidence" value="ECO:0007669"/>
    <property type="project" value="TreeGrafter"/>
</dbReference>
<dbReference type="AlphaFoldDB" id="W2TBY2"/>
<evidence type="ECO:0008006" key="3">
    <source>
        <dbReference type="Google" id="ProtNLM"/>
    </source>
</evidence>
<dbReference type="Proteomes" id="UP000053676">
    <property type="component" value="Unassembled WGS sequence"/>
</dbReference>
<dbReference type="InterPro" id="IPR036397">
    <property type="entry name" value="RNaseH_sf"/>
</dbReference>
<dbReference type="PANTHER" id="PTHR46060">
    <property type="entry name" value="MARINER MOS1 TRANSPOSASE-LIKE PROTEIN"/>
    <property type="match status" value="1"/>
</dbReference>
<dbReference type="GO" id="GO:0003690">
    <property type="term" value="F:double-stranded DNA binding"/>
    <property type="evidence" value="ECO:0007669"/>
    <property type="project" value="TreeGrafter"/>
</dbReference>
<reference evidence="2" key="1">
    <citation type="journal article" date="2014" name="Nat. Genet.">
        <title>Genome of the human hookworm Necator americanus.</title>
        <authorList>
            <person name="Tang Y.T."/>
            <person name="Gao X."/>
            <person name="Rosa B.A."/>
            <person name="Abubucker S."/>
            <person name="Hallsworth-Pepin K."/>
            <person name="Martin J."/>
            <person name="Tyagi R."/>
            <person name="Heizer E."/>
            <person name="Zhang X."/>
            <person name="Bhonagiri-Palsikar V."/>
            <person name="Minx P."/>
            <person name="Warren W.C."/>
            <person name="Wang Q."/>
            <person name="Zhan B."/>
            <person name="Hotez P.J."/>
            <person name="Sternberg P.W."/>
            <person name="Dougall A."/>
            <person name="Gaze S.T."/>
            <person name="Mulvenna J."/>
            <person name="Sotillo J."/>
            <person name="Ranganathan S."/>
            <person name="Rabelo E.M."/>
            <person name="Wilson R.K."/>
            <person name="Felgner P.L."/>
            <person name="Bethony J."/>
            <person name="Hawdon J.M."/>
            <person name="Gasser R.B."/>
            <person name="Loukas A."/>
            <person name="Mitreva M."/>
        </authorList>
    </citation>
    <scope>NUCLEOTIDE SEQUENCE [LARGE SCALE GENOMIC DNA]</scope>
</reference>
<dbReference type="GO" id="GO:0015074">
    <property type="term" value="P:DNA integration"/>
    <property type="evidence" value="ECO:0007669"/>
    <property type="project" value="TreeGrafter"/>
</dbReference>
<dbReference type="CTD" id="25358173"/>
<dbReference type="GO" id="GO:0003697">
    <property type="term" value="F:single-stranded DNA binding"/>
    <property type="evidence" value="ECO:0007669"/>
    <property type="project" value="TreeGrafter"/>
</dbReference>
<dbReference type="GO" id="GO:0044774">
    <property type="term" value="P:mitotic DNA integrity checkpoint signaling"/>
    <property type="evidence" value="ECO:0007669"/>
    <property type="project" value="TreeGrafter"/>
</dbReference>
<evidence type="ECO:0000313" key="2">
    <source>
        <dbReference type="Proteomes" id="UP000053676"/>
    </source>
</evidence>
<dbReference type="KEGG" id="nai:NECAME_18148"/>
<dbReference type="GO" id="GO:0000793">
    <property type="term" value="C:condensed chromosome"/>
    <property type="evidence" value="ECO:0007669"/>
    <property type="project" value="TreeGrafter"/>
</dbReference>
<sequence length="163" mass="18943">MNDFHIPTAAATGRNVNAGFGEDTVKEWTIRNWYMKYASRDTSLEGDDHGRFEIVMDDEVLKETVEMAILQSVLTVRELAKQHGVNPASISRHLNAFRKVKKVDNWTPHKLNDNQAILHFEATVSLSIRNTHDLFLSRIVTCDEKWILYDNRRRSFNGWTRIK</sequence>
<dbReference type="GO" id="GO:0000729">
    <property type="term" value="P:DNA double-strand break processing"/>
    <property type="evidence" value="ECO:0007669"/>
    <property type="project" value="TreeGrafter"/>
</dbReference>
<dbReference type="GO" id="GO:0046975">
    <property type="term" value="F:histone H3K36 methyltransferase activity"/>
    <property type="evidence" value="ECO:0007669"/>
    <property type="project" value="TreeGrafter"/>
</dbReference>
<dbReference type="GO" id="GO:0006303">
    <property type="term" value="P:double-strand break repair via nonhomologous end joining"/>
    <property type="evidence" value="ECO:0007669"/>
    <property type="project" value="TreeGrafter"/>
</dbReference>
<dbReference type="GO" id="GO:0000014">
    <property type="term" value="F:single-stranded DNA endodeoxyribonuclease activity"/>
    <property type="evidence" value="ECO:0007669"/>
    <property type="project" value="TreeGrafter"/>
</dbReference>
<dbReference type="OrthoDB" id="5872915at2759"/>
<accession>W2TBY2</accession>
<dbReference type="Gene3D" id="3.30.420.10">
    <property type="entry name" value="Ribonuclease H-like superfamily/Ribonuclease H"/>
    <property type="match status" value="1"/>
</dbReference>
<dbReference type="InterPro" id="IPR052709">
    <property type="entry name" value="Transposase-MT_Hybrid"/>
</dbReference>
<protein>
    <recommendedName>
        <fullName evidence="3">Mos1 transposase HTH domain-containing protein</fullName>
    </recommendedName>
</protein>
<dbReference type="GeneID" id="25358173"/>
<proteinExistence type="predicted"/>
<dbReference type="STRING" id="51031.W2TBY2"/>